<accession>A0A2S0HT74</accession>
<evidence type="ECO:0000313" key="3">
    <source>
        <dbReference type="Proteomes" id="UP000238442"/>
    </source>
</evidence>
<dbReference type="EMBL" id="CP027062">
    <property type="protein sequence ID" value="AVI49842.1"/>
    <property type="molecule type" value="Genomic_DNA"/>
</dbReference>
<dbReference type="OrthoDB" id="9765957at2"/>
<organism evidence="2 3">
    <name type="scientific">Pukyongia salina</name>
    <dbReference type="NCBI Taxonomy" id="2094025"/>
    <lineage>
        <taxon>Bacteria</taxon>
        <taxon>Pseudomonadati</taxon>
        <taxon>Bacteroidota</taxon>
        <taxon>Flavobacteriia</taxon>
        <taxon>Flavobacteriales</taxon>
        <taxon>Flavobacteriaceae</taxon>
        <taxon>Pukyongia</taxon>
    </lineage>
</organism>
<evidence type="ECO:0008006" key="4">
    <source>
        <dbReference type="Google" id="ProtNLM"/>
    </source>
</evidence>
<feature type="signal peptide" evidence="1">
    <location>
        <begin position="1"/>
        <end position="19"/>
    </location>
</feature>
<gene>
    <name evidence="2" type="ORF">C5O00_01130</name>
</gene>
<keyword evidence="1" id="KW-0732">Signal</keyword>
<dbReference type="KEGG" id="aue:C5O00_01130"/>
<evidence type="ECO:0000313" key="2">
    <source>
        <dbReference type="EMBL" id="AVI49842.1"/>
    </source>
</evidence>
<evidence type="ECO:0000256" key="1">
    <source>
        <dbReference type="SAM" id="SignalP"/>
    </source>
</evidence>
<name>A0A2S0HT74_9FLAO</name>
<proteinExistence type="predicted"/>
<feature type="chain" id="PRO_5015627193" description="Big-1 domain-containing protein" evidence="1">
    <location>
        <begin position="20"/>
        <end position="604"/>
    </location>
</feature>
<dbReference type="RefSeq" id="WP_105214179.1">
    <property type="nucleotide sequence ID" value="NZ_CP027062.1"/>
</dbReference>
<protein>
    <recommendedName>
        <fullName evidence="4">Big-1 domain-containing protein</fullName>
    </recommendedName>
</protein>
<sequence length="604" mass="63223">MKNITILFIALLSCLGTWAQTPEKMSFQAVVRDAAGDLITDTTIGMQISVLMGSPTGTAVYVETHTPTTNTNGLATVEIGDGTVVTGSFSAIFWELGSYYLKTEIDPAGGTTYTIESTTQLISVPYALLSKDTENKNTLDEAYDEGGAGLGKSITADAGPVEIIGDGDFALEVVCDPDFSGIYVEGVTAIDHAAIYGFGDGDAYGVWGSNSGASSSLYGWHNGTGNALDILHLGTGKGIFLENAGTGLSLDILQGNPANATTALIASTMGTGGVAFFNTDDNNANLANTLVTNNNAAGSAAQFIITDEVAGKVNGKPAVEVLTNGKGPGMNVIVMNPAMGADMNAEPAVFAKHDGYGNGAFLETPKSDNTKSTLEIKNNGTGHGAHIDSFGNPGINVEATLYVEQGNSSTVAAKGRTAIFDLHPAGTSADAAVLIRSSATSGGSSALRVIPADATKLAAVFEGDVEVASDITIGGMMSAAAKAFKIDHPLDPENKFLVHNSIESNERVNIYSGNITTDIEGYATVQLPDYMSALNRDYKYQLTIVDKEFAQAIIWEPLNEESNSFVIKTSVPEIKLSWQVTGTRQDTWALENPMQVEVAKNTEQ</sequence>
<reference evidence="2 3" key="1">
    <citation type="submission" date="2018-02" db="EMBL/GenBank/DDBJ databases">
        <title>Genomic analysis of the strain RR4-38 isolated from a seawater recirculating aquaculture system.</title>
        <authorList>
            <person name="Kim Y.-S."/>
            <person name="Jang Y.H."/>
            <person name="Kim K.-H."/>
        </authorList>
    </citation>
    <scope>NUCLEOTIDE SEQUENCE [LARGE SCALE GENOMIC DNA]</scope>
    <source>
        <strain evidence="2 3">RR4-38</strain>
    </source>
</reference>
<dbReference type="AlphaFoldDB" id="A0A2S0HT74"/>
<keyword evidence="3" id="KW-1185">Reference proteome</keyword>
<dbReference type="Proteomes" id="UP000238442">
    <property type="component" value="Chromosome"/>
</dbReference>